<dbReference type="EMBL" id="CP044617">
    <property type="protein sequence ID" value="QRD91779.1"/>
    <property type="molecule type" value="Genomic_DNA"/>
</dbReference>
<sequence length="120" mass="13465">MRYSYSTYGHDTCSRKSATPRGGPSVSTWTQYELGILAQEVSDTLVGGMSRQVWLWLETALRDPQTDGCFIHLFLELIRQPSTVQCSFHYVNGGSLKQMLQGLKKVLWSTYANQVSAVAK</sequence>
<proteinExistence type="predicted"/>
<dbReference type="VEuPathDB" id="FungiDB:F9C07_5827"/>
<evidence type="ECO:0000313" key="2">
    <source>
        <dbReference type="EMBL" id="QRD91779.1"/>
    </source>
</evidence>
<accession>A0A7U2MXN0</accession>
<organism evidence="2 3">
    <name type="scientific">Aspergillus flavus (strain ATCC 200026 / FGSC A1120 / IAM 13836 / NRRL 3357 / JCM 12722 / SRRC 167)</name>
    <dbReference type="NCBI Taxonomy" id="332952"/>
    <lineage>
        <taxon>Eukaryota</taxon>
        <taxon>Fungi</taxon>
        <taxon>Dikarya</taxon>
        <taxon>Ascomycota</taxon>
        <taxon>Pezizomycotina</taxon>
        <taxon>Eurotiomycetes</taxon>
        <taxon>Eurotiomycetidae</taxon>
        <taxon>Eurotiales</taxon>
        <taxon>Aspergillaceae</taxon>
        <taxon>Aspergillus</taxon>
        <taxon>Aspergillus subgen. Circumdati</taxon>
    </lineage>
</organism>
<dbReference type="Proteomes" id="UP000596276">
    <property type="component" value="Chromosome 7"/>
</dbReference>
<keyword evidence="3" id="KW-1185">Reference proteome</keyword>
<evidence type="ECO:0000313" key="3">
    <source>
        <dbReference type="Proteomes" id="UP000596276"/>
    </source>
</evidence>
<evidence type="ECO:0000256" key="1">
    <source>
        <dbReference type="SAM" id="MobiDB-lite"/>
    </source>
</evidence>
<protein>
    <submittedName>
        <fullName evidence="2">Uncharacterized protein</fullName>
    </submittedName>
</protein>
<name>A0A7U2MXN0_ASPFN</name>
<feature type="region of interest" description="Disordered" evidence="1">
    <location>
        <begin position="1"/>
        <end position="24"/>
    </location>
</feature>
<reference evidence="3" key="1">
    <citation type="journal article" date="2021" name="G3 (Bethesda)">
        <title>Chromosome assembled and annotated genome sequence of Aspergillus flavus NRRL 3357.</title>
        <authorList>
            <person name="Skerker J.M."/>
            <person name="Pianalto K.M."/>
            <person name="Mondo S.J."/>
            <person name="Yang K."/>
            <person name="Arkin A.P."/>
            <person name="Keller N.P."/>
            <person name="Grigoriev I.V."/>
            <person name="Louise Glass N.L."/>
        </authorList>
    </citation>
    <scope>NUCLEOTIDE SEQUENCE [LARGE SCALE GENOMIC DNA]</scope>
    <source>
        <strain evidence="3">ATCC 200026 / FGSC A1120 / IAM 13836 / NRRL 3357 / JCM 12722 / SRRC 167</strain>
    </source>
</reference>
<gene>
    <name evidence="2" type="ORF">F9C07_5827</name>
</gene>
<dbReference type="AlphaFoldDB" id="A0A7U2MXN0"/>